<dbReference type="PANTHER" id="PTHR31284:SF10">
    <property type="entry name" value="ACID PHOSPHATASE-LIKE PROTEIN"/>
    <property type="match status" value="1"/>
</dbReference>
<feature type="chain" id="PRO_5013748728" evidence="4">
    <location>
        <begin position="22"/>
        <end position="264"/>
    </location>
</feature>
<keyword evidence="1 4" id="KW-0732">Signal</keyword>
<comment type="caution">
    <text evidence="5">The sequence shown here is derived from an EMBL/GenBank/DDBJ whole genome shotgun (WGS) entry which is preliminary data.</text>
</comment>
<protein>
    <submittedName>
        <fullName evidence="5">Acid phosphatase</fullName>
        <ecNumber evidence="5">3.1.3.2</ecNumber>
    </submittedName>
</protein>
<proteinExistence type="inferred from homology"/>
<dbReference type="STRING" id="429701.A0A2G9HMG8"/>
<evidence type="ECO:0000256" key="4">
    <source>
        <dbReference type="SAM" id="SignalP"/>
    </source>
</evidence>
<dbReference type="InterPro" id="IPR010028">
    <property type="entry name" value="Acid_phosphatase_pln"/>
</dbReference>
<keyword evidence="2" id="KW-0325">Glycoprotein</keyword>
<keyword evidence="6" id="KW-1185">Reference proteome</keyword>
<evidence type="ECO:0000313" key="5">
    <source>
        <dbReference type="EMBL" id="PIN18726.1"/>
    </source>
</evidence>
<dbReference type="PANTHER" id="PTHR31284">
    <property type="entry name" value="ACID PHOSPHATASE-LIKE PROTEIN"/>
    <property type="match status" value="1"/>
</dbReference>
<dbReference type="Gene3D" id="3.40.50.1000">
    <property type="entry name" value="HAD superfamily/HAD-like"/>
    <property type="match status" value="1"/>
</dbReference>
<dbReference type="GO" id="GO:0003993">
    <property type="term" value="F:acid phosphatase activity"/>
    <property type="evidence" value="ECO:0007669"/>
    <property type="project" value="UniProtKB-EC"/>
</dbReference>
<feature type="signal peptide" evidence="4">
    <location>
        <begin position="1"/>
        <end position="21"/>
    </location>
</feature>
<dbReference type="EMBL" id="NKXS01001409">
    <property type="protein sequence ID" value="PIN18726.1"/>
    <property type="molecule type" value="Genomic_DNA"/>
</dbReference>
<gene>
    <name evidence="5" type="ORF">CDL12_08598</name>
</gene>
<dbReference type="SUPFAM" id="SSF56784">
    <property type="entry name" value="HAD-like"/>
    <property type="match status" value="1"/>
</dbReference>
<accession>A0A2G9HMG8</accession>
<name>A0A2G9HMG8_9LAMI</name>
<evidence type="ECO:0000256" key="3">
    <source>
        <dbReference type="PIRNR" id="PIRNR002674"/>
    </source>
</evidence>
<keyword evidence="5" id="KW-0378">Hydrolase</keyword>
<evidence type="ECO:0000313" key="6">
    <source>
        <dbReference type="Proteomes" id="UP000231279"/>
    </source>
</evidence>
<dbReference type="InterPro" id="IPR023214">
    <property type="entry name" value="HAD_sf"/>
</dbReference>
<dbReference type="InterPro" id="IPR014403">
    <property type="entry name" value="APS1/VSP"/>
</dbReference>
<dbReference type="NCBIfam" id="TIGR01675">
    <property type="entry name" value="plant-AP"/>
    <property type="match status" value="1"/>
</dbReference>
<organism evidence="5 6">
    <name type="scientific">Handroanthus impetiginosus</name>
    <dbReference type="NCBI Taxonomy" id="429701"/>
    <lineage>
        <taxon>Eukaryota</taxon>
        <taxon>Viridiplantae</taxon>
        <taxon>Streptophyta</taxon>
        <taxon>Embryophyta</taxon>
        <taxon>Tracheophyta</taxon>
        <taxon>Spermatophyta</taxon>
        <taxon>Magnoliopsida</taxon>
        <taxon>eudicotyledons</taxon>
        <taxon>Gunneridae</taxon>
        <taxon>Pentapetalae</taxon>
        <taxon>asterids</taxon>
        <taxon>lamiids</taxon>
        <taxon>Lamiales</taxon>
        <taxon>Bignoniaceae</taxon>
        <taxon>Crescentiina</taxon>
        <taxon>Tabebuia alliance</taxon>
        <taxon>Handroanthus</taxon>
    </lineage>
</organism>
<dbReference type="Pfam" id="PF03767">
    <property type="entry name" value="Acid_phosphat_B"/>
    <property type="match status" value="1"/>
</dbReference>
<comment type="similarity">
    <text evidence="3">Belongs to the APS1/VSP family.</text>
</comment>
<dbReference type="Proteomes" id="UP000231279">
    <property type="component" value="Unassembled WGS sequence"/>
</dbReference>
<dbReference type="InterPro" id="IPR036412">
    <property type="entry name" value="HAD-like_sf"/>
</dbReference>
<sequence length="264" mass="29792">MLNQWGVVSLLILLAIEPASSSLSIIQITPEKENLLAADGISGRRRGIDLYCESWKFTVETNDAGNWTRIPERCVDFVKEYITGERYASDLKAVAVNALSYAKAVEVPGNGKDAWVFDIDETLLSNVPYYATHGFGSEIFDEPSFDDWVDLAEAPALSASLRLYNELQKLGFTIFLLTGRSEFQRNVTERNLLYAGYSNWKRLILRGDCDQGKPASIYKSEKRKEIEDEGYRIRGNSGDQWSDLIGFSVAKRSFKLPNPLYYIA</sequence>
<evidence type="ECO:0000256" key="2">
    <source>
        <dbReference type="ARBA" id="ARBA00023180"/>
    </source>
</evidence>
<reference evidence="6" key="1">
    <citation type="journal article" date="2018" name="Gigascience">
        <title>Genome assembly of the Pink Ipe (Handroanthus impetiginosus, Bignoniaceae), a highly valued, ecologically keystone Neotropical timber forest tree.</title>
        <authorList>
            <person name="Silva-Junior O.B."/>
            <person name="Grattapaglia D."/>
            <person name="Novaes E."/>
            <person name="Collevatti R.G."/>
        </authorList>
    </citation>
    <scope>NUCLEOTIDE SEQUENCE [LARGE SCALE GENOMIC DNA]</scope>
    <source>
        <strain evidence="6">cv. UFG-1</strain>
    </source>
</reference>
<dbReference type="OrthoDB" id="59415at2759"/>
<dbReference type="AlphaFoldDB" id="A0A2G9HMG8"/>
<dbReference type="EC" id="3.1.3.2" evidence="5"/>
<dbReference type="InterPro" id="IPR005519">
    <property type="entry name" value="Acid_phosphat_B-like"/>
</dbReference>
<dbReference type="PIRSF" id="PIRSF002674">
    <property type="entry name" value="VSP"/>
    <property type="match status" value="1"/>
</dbReference>
<evidence type="ECO:0000256" key="1">
    <source>
        <dbReference type="ARBA" id="ARBA00022729"/>
    </source>
</evidence>
<dbReference type="CDD" id="cd07535">
    <property type="entry name" value="HAD_VSP"/>
    <property type="match status" value="1"/>
</dbReference>